<dbReference type="RefSeq" id="WP_379884744.1">
    <property type="nucleotide sequence ID" value="NZ_JBHTLP010000018.1"/>
</dbReference>
<dbReference type="InterPro" id="IPR051532">
    <property type="entry name" value="Ester_Hydrolysis_Enzymes"/>
</dbReference>
<dbReference type="InterPro" id="IPR013830">
    <property type="entry name" value="SGNH_hydro"/>
</dbReference>
<keyword evidence="3" id="KW-1185">Reference proteome</keyword>
<accession>A0ABW3QKY3</accession>
<dbReference type="InterPro" id="IPR036514">
    <property type="entry name" value="SGNH_hydro_sf"/>
</dbReference>
<sequence length="239" mass="27178">MRFLLPCLFLLLLGVPKTGRAQKPSWANPDSYLAELKKELDVQWPKNRTINLVFHGHSVPAGYWHNHEVHTLESYPNLVLTELKKQYPYAVINVIVTAIGGENSLKGQERFEREVLVHKPDVLFIDYALNDRGAGLEKAKEAWEKMIQSALARKIKLILLTPSPDQRVDILAAGNPLDQHTNQIIQLAETHQIGLVDSYAQFKKVTAKGDLVKYMSHVNHPNLAGHQLIADELLKWFRK</sequence>
<proteinExistence type="predicted"/>
<dbReference type="EMBL" id="JBHTLP010000018">
    <property type="protein sequence ID" value="MFD1143743.1"/>
    <property type="molecule type" value="Genomic_DNA"/>
</dbReference>
<keyword evidence="2" id="KW-0378">Hydrolase</keyword>
<gene>
    <name evidence="2" type="ORF">ACFQ4C_21625</name>
</gene>
<dbReference type="GO" id="GO:0016787">
    <property type="term" value="F:hydrolase activity"/>
    <property type="evidence" value="ECO:0007669"/>
    <property type="project" value="UniProtKB-KW"/>
</dbReference>
<dbReference type="PANTHER" id="PTHR30383">
    <property type="entry name" value="THIOESTERASE 1/PROTEASE 1/LYSOPHOSPHOLIPASE L1"/>
    <property type="match status" value="1"/>
</dbReference>
<feature type="domain" description="SGNH hydrolase-type esterase" evidence="1">
    <location>
        <begin position="55"/>
        <end position="228"/>
    </location>
</feature>
<dbReference type="Proteomes" id="UP001597116">
    <property type="component" value="Unassembled WGS sequence"/>
</dbReference>
<reference evidence="3" key="1">
    <citation type="journal article" date="2019" name="Int. J. Syst. Evol. Microbiol.">
        <title>The Global Catalogue of Microorganisms (GCM) 10K type strain sequencing project: providing services to taxonomists for standard genome sequencing and annotation.</title>
        <authorList>
            <consortium name="The Broad Institute Genomics Platform"/>
            <consortium name="The Broad Institute Genome Sequencing Center for Infectious Disease"/>
            <person name="Wu L."/>
            <person name="Ma J."/>
        </authorList>
    </citation>
    <scope>NUCLEOTIDE SEQUENCE [LARGE SCALE GENOMIC DNA]</scope>
    <source>
        <strain evidence="3">CCUG 55608</strain>
    </source>
</reference>
<evidence type="ECO:0000313" key="2">
    <source>
        <dbReference type="EMBL" id="MFD1143743.1"/>
    </source>
</evidence>
<name>A0ABW3QKY3_9BACT</name>
<protein>
    <submittedName>
        <fullName evidence="2">SGNH/GDSL hydrolase family protein</fullName>
    </submittedName>
</protein>
<evidence type="ECO:0000259" key="1">
    <source>
        <dbReference type="Pfam" id="PF13472"/>
    </source>
</evidence>
<evidence type="ECO:0000313" key="3">
    <source>
        <dbReference type="Proteomes" id="UP001597116"/>
    </source>
</evidence>
<dbReference type="Gene3D" id="3.40.50.1110">
    <property type="entry name" value="SGNH hydrolase"/>
    <property type="match status" value="1"/>
</dbReference>
<comment type="caution">
    <text evidence="2">The sequence shown here is derived from an EMBL/GenBank/DDBJ whole genome shotgun (WGS) entry which is preliminary data.</text>
</comment>
<organism evidence="2 3">
    <name type="scientific">Larkinella insperata</name>
    <dbReference type="NCBI Taxonomy" id="332158"/>
    <lineage>
        <taxon>Bacteria</taxon>
        <taxon>Pseudomonadati</taxon>
        <taxon>Bacteroidota</taxon>
        <taxon>Cytophagia</taxon>
        <taxon>Cytophagales</taxon>
        <taxon>Spirosomataceae</taxon>
        <taxon>Larkinella</taxon>
    </lineage>
</organism>
<dbReference type="SUPFAM" id="SSF52266">
    <property type="entry name" value="SGNH hydrolase"/>
    <property type="match status" value="1"/>
</dbReference>
<dbReference type="Pfam" id="PF13472">
    <property type="entry name" value="Lipase_GDSL_2"/>
    <property type="match status" value="1"/>
</dbReference>
<dbReference type="PANTHER" id="PTHR30383:SF5">
    <property type="entry name" value="SGNH HYDROLASE-TYPE ESTERASE DOMAIN-CONTAINING PROTEIN"/>
    <property type="match status" value="1"/>
</dbReference>